<evidence type="ECO:0000313" key="2">
    <source>
        <dbReference type="Proteomes" id="UP000293550"/>
    </source>
</evidence>
<proteinExistence type="predicted"/>
<protein>
    <submittedName>
        <fullName evidence="1">Uncharacterized protein</fullName>
    </submittedName>
</protein>
<gene>
    <name evidence="1" type="ORF">EQU50_03280</name>
</gene>
<accession>A0A4Q7DII9</accession>
<keyword evidence="2" id="KW-1185">Reference proteome</keyword>
<dbReference type="AlphaFoldDB" id="A0A4Q7DII9"/>
<reference evidence="1 2" key="1">
    <citation type="submission" date="2018-10" db="EMBL/GenBank/DDBJ databases">
        <title>An updated phylogeny of the Alphaproteobacteria reveals that the parasitic Rickettsiales and Holosporales have independent origins.</title>
        <authorList>
            <person name="Munoz-Gomez S.A."/>
            <person name="Hess S."/>
            <person name="Burger G."/>
            <person name="Lang B.F."/>
            <person name="Susko E."/>
            <person name="Slamovits C.H."/>
            <person name="Roger A.J."/>
        </authorList>
    </citation>
    <scope>NUCLEOTIDE SEQUENCE [LARGE SCALE GENOMIC DNA]</scope>
    <source>
        <strain evidence="1">HOLO01</strain>
    </source>
</reference>
<evidence type="ECO:0000313" key="1">
    <source>
        <dbReference type="EMBL" id="RZI46623.1"/>
    </source>
</evidence>
<dbReference type="EMBL" id="SCFB01000004">
    <property type="protein sequence ID" value="RZI46623.1"/>
    <property type="molecule type" value="Genomic_DNA"/>
</dbReference>
<dbReference type="Proteomes" id="UP000293550">
    <property type="component" value="Unassembled WGS sequence"/>
</dbReference>
<name>A0A4Q7DII9_9PROT</name>
<dbReference type="RefSeq" id="WP_130153721.1">
    <property type="nucleotide sequence ID" value="NZ_SCFB01000004.1"/>
</dbReference>
<sequence>MEKNEMINPKFLANYIVILVLSFTFLVPNISIAADKVSAADVAEIVAGVEELGIDDPSSRLALKLHNPSDGTFFRTFDCGDTVGGSYSKGAKYYDSDLFSGGGKESPHTKTKIFGLDRTAVKNYLGAIFFGIWSYTNTAGDGETIKQIEVPVRRVGNGKMFTSTGYKSRIIWKTQRDKIEDEIEEDADGSKRAYTYVNCDGRHTEKVFLDYIKLNQKALWDYFMHQSSSITAEDKKLDIIGFKLFSSNDACDSCYESLRQLQIECREELKDFKFISGKDTSGRDRPVPFVITFEASTFYHPELVNFSGDQKANIFGSSLFFYPKVIKPLIRLDKESGTGYDCYASSSGARGEEDIEHSPELALNEFHQPTFILIRINNGKEVKVKLK</sequence>
<comment type="caution">
    <text evidence="1">The sequence shown here is derived from an EMBL/GenBank/DDBJ whole genome shotgun (WGS) entry which is preliminary data.</text>
</comment>
<organism evidence="1 2">
    <name type="scientific">Candidatus Finniella inopinata</name>
    <dbReference type="NCBI Taxonomy" id="1696036"/>
    <lineage>
        <taxon>Bacteria</taxon>
        <taxon>Pseudomonadati</taxon>
        <taxon>Pseudomonadota</taxon>
        <taxon>Alphaproteobacteria</taxon>
        <taxon>Holosporales</taxon>
        <taxon>Candidatus Paracaedibacteraceae</taxon>
        <taxon>Candidatus Finniella</taxon>
    </lineage>
</organism>